<accession>A0A067SIP7</accession>
<name>A0A067SIP7_GALM3</name>
<evidence type="ECO:0000313" key="3">
    <source>
        <dbReference type="Proteomes" id="UP000027222"/>
    </source>
</evidence>
<dbReference type="Proteomes" id="UP000027222">
    <property type="component" value="Unassembled WGS sequence"/>
</dbReference>
<dbReference type="EMBL" id="KL142395">
    <property type="protein sequence ID" value="KDR70786.1"/>
    <property type="molecule type" value="Genomic_DNA"/>
</dbReference>
<organism evidence="2 3">
    <name type="scientific">Galerina marginata (strain CBS 339.88)</name>
    <dbReference type="NCBI Taxonomy" id="685588"/>
    <lineage>
        <taxon>Eukaryota</taxon>
        <taxon>Fungi</taxon>
        <taxon>Dikarya</taxon>
        <taxon>Basidiomycota</taxon>
        <taxon>Agaricomycotina</taxon>
        <taxon>Agaricomycetes</taxon>
        <taxon>Agaricomycetidae</taxon>
        <taxon>Agaricales</taxon>
        <taxon>Agaricineae</taxon>
        <taxon>Strophariaceae</taxon>
        <taxon>Galerina</taxon>
    </lineage>
</organism>
<dbReference type="HOGENOM" id="CLU_2904338_0_0_1"/>
<evidence type="ECO:0000313" key="2">
    <source>
        <dbReference type="EMBL" id="KDR70786.1"/>
    </source>
</evidence>
<keyword evidence="1" id="KW-0732">Signal</keyword>
<dbReference type="AlphaFoldDB" id="A0A067SIP7"/>
<reference evidence="3" key="1">
    <citation type="journal article" date="2014" name="Proc. Natl. Acad. Sci. U.S.A.">
        <title>Extensive sampling of basidiomycete genomes demonstrates inadequacy of the white-rot/brown-rot paradigm for wood decay fungi.</title>
        <authorList>
            <person name="Riley R."/>
            <person name="Salamov A.A."/>
            <person name="Brown D.W."/>
            <person name="Nagy L.G."/>
            <person name="Floudas D."/>
            <person name="Held B.W."/>
            <person name="Levasseur A."/>
            <person name="Lombard V."/>
            <person name="Morin E."/>
            <person name="Otillar R."/>
            <person name="Lindquist E.A."/>
            <person name="Sun H."/>
            <person name="LaButti K.M."/>
            <person name="Schmutz J."/>
            <person name="Jabbour D."/>
            <person name="Luo H."/>
            <person name="Baker S.E."/>
            <person name="Pisabarro A.G."/>
            <person name="Walton J.D."/>
            <person name="Blanchette R.A."/>
            <person name="Henrissat B."/>
            <person name="Martin F."/>
            <person name="Cullen D."/>
            <person name="Hibbett D.S."/>
            <person name="Grigoriev I.V."/>
        </authorList>
    </citation>
    <scope>NUCLEOTIDE SEQUENCE [LARGE SCALE GENOMIC DNA]</scope>
    <source>
        <strain evidence="3">CBS 339.88</strain>
    </source>
</reference>
<protein>
    <submittedName>
        <fullName evidence="2">Uncharacterized protein</fullName>
    </submittedName>
</protein>
<feature type="signal peptide" evidence="1">
    <location>
        <begin position="1"/>
        <end position="30"/>
    </location>
</feature>
<gene>
    <name evidence="2" type="ORF">GALMADRAFT_809888</name>
</gene>
<feature type="chain" id="PRO_5001645818" evidence="1">
    <location>
        <begin position="31"/>
        <end position="62"/>
    </location>
</feature>
<evidence type="ECO:0000256" key="1">
    <source>
        <dbReference type="SAM" id="SignalP"/>
    </source>
</evidence>
<keyword evidence="3" id="KW-1185">Reference proteome</keyword>
<sequence length="62" mass="6574">MSSKSAGGANTLSLPLTIFWLIFLPATVAGDGPRHPSQDADPFCLSPHSLALFMTRPDPPSH</sequence>
<proteinExistence type="predicted"/>